<dbReference type="EMBL" id="BARW01016184">
    <property type="protein sequence ID" value="GAJ02227.1"/>
    <property type="molecule type" value="Genomic_DNA"/>
</dbReference>
<feature type="non-terminal residue" evidence="1">
    <location>
        <position position="1"/>
    </location>
</feature>
<reference evidence="1" key="1">
    <citation type="journal article" date="2014" name="Front. Microbiol.">
        <title>High frequency of phylogenetically diverse reductive dehalogenase-homologous genes in deep subseafloor sedimentary metagenomes.</title>
        <authorList>
            <person name="Kawai M."/>
            <person name="Futagami T."/>
            <person name="Toyoda A."/>
            <person name="Takaki Y."/>
            <person name="Nishi S."/>
            <person name="Hori S."/>
            <person name="Arai W."/>
            <person name="Tsubouchi T."/>
            <person name="Morono Y."/>
            <person name="Uchiyama I."/>
            <person name="Ito T."/>
            <person name="Fujiyama A."/>
            <person name="Inagaki F."/>
            <person name="Takami H."/>
        </authorList>
    </citation>
    <scope>NUCLEOTIDE SEQUENCE</scope>
    <source>
        <strain evidence="1">Expedition CK06-06</strain>
    </source>
</reference>
<organism evidence="1">
    <name type="scientific">marine sediment metagenome</name>
    <dbReference type="NCBI Taxonomy" id="412755"/>
    <lineage>
        <taxon>unclassified sequences</taxon>
        <taxon>metagenomes</taxon>
        <taxon>ecological metagenomes</taxon>
    </lineage>
</organism>
<gene>
    <name evidence="1" type="ORF">S12H4_28233</name>
</gene>
<accession>X1UF74</accession>
<sequence length="50" mass="5911">HYMMYVGVQTSKFIAKATTPPGFYKSIFFYTVRKRHYLILPNKFSLFTGN</sequence>
<proteinExistence type="predicted"/>
<name>X1UF74_9ZZZZ</name>
<evidence type="ECO:0000313" key="1">
    <source>
        <dbReference type="EMBL" id="GAJ02227.1"/>
    </source>
</evidence>
<protein>
    <submittedName>
        <fullName evidence="1">Uncharacterized protein</fullName>
    </submittedName>
</protein>
<comment type="caution">
    <text evidence="1">The sequence shown here is derived from an EMBL/GenBank/DDBJ whole genome shotgun (WGS) entry which is preliminary data.</text>
</comment>
<dbReference type="AlphaFoldDB" id="X1UF74"/>